<keyword evidence="4" id="KW-0238">DNA-binding</keyword>
<keyword evidence="1 6" id="KW-0597">Phosphoprotein</keyword>
<dbReference type="Pfam" id="PF00072">
    <property type="entry name" value="Response_reg"/>
    <property type="match status" value="1"/>
</dbReference>
<keyword evidence="3" id="KW-0805">Transcription regulation</keyword>
<dbReference type="KEGG" id="cad:Curi_c22940"/>
<sequence length="188" mass="22159">MKEKILVVEDDIEIAFAIKEFLAKKRYAITWTSTGKEGLEEFQKNKYDLVIVDIMMPEMDGFTLCKNIRMKSDIPILIMSAKSQEKDKVKGLNIGADDYITKPFSLVELEARIDSHIRRYKRYLGENKEEKIIQYKDGLKLYKDLEEIELNDKKLHFTIKEYSLLALLIKTRIGYFPKRNCMKTYRGK</sequence>
<dbReference type="FunFam" id="3.40.50.2300:FF:000001">
    <property type="entry name" value="DNA-binding response regulator PhoB"/>
    <property type="match status" value="1"/>
</dbReference>
<evidence type="ECO:0000256" key="3">
    <source>
        <dbReference type="ARBA" id="ARBA00023015"/>
    </source>
</evidence>
<feature type="modified residue" description="4-aspartylphosphate" evidence="6">
    <location>
        <position position="53"/>
    </location>
</feature>
<dbReference type="InterPro" id="IPR039420">
    <property type="entry name" value="WalR-like"/>
</dbReference>
<dbReference type="PATRIC" id="fig|1128398.3.peg.2373"/>
<gene>
    <name evidence="8" type="ordered locus">Curi_c22940</name>
</gene>
<keyword evidence="2" id="KW-0902">Two-component regulatory system</keyword>
<keyword evidence="9" id="KW-1185">Reference proteome</keyword>
<dbReference type="GO" id="GO:0000976">
    <property type="term" value="F:transcription cis-regulatory region binding"/>
    <property type="evidence" value="ECO:0007669"/>
    <property type="project" value="TreeGrafter"/>
</dbReference>
<dbReference type="RefSeq" id="WP_014968431.1">
    <property type="nucleotide sequence ID" value="NC_018664.1"/>
</dbReference>
<feature type="domain" description="Response regulatory" evidence="7">
    <location>
        <begin position="4"/>
        <end position="117"/>
    </location>
</feature>
<dbReference type="eggNOG" id="COG0745">
    <property type="taxonomic scope" value="Bacteria"/>
</dbReference>
<dbReference type="SMART" id="SM00448">
    <property type="entry name" value="REC"/>
    <property type="match status" value="1"/>
</dbReference>
<dbReference type="GO" id="GO:0032993">
    <property type="term" value="C:protein-DNA complex"/>
    <property type="evidence" value="ECO:0007669"/>
    <property type="project" value="TreeGrafter"/>
</dbReference>
<accession>K0B401</accession>
<dbReference type="GO" id="GO:0006355">
    <property type="term" value="P:regulation of DNA-templated transcription"/>
    <property type="evidence" value="ECO:0007669"/>
    <property type="project" value="TreeGrafter"/>
</dbReference>
<evidence type="ECO:0000313" key="8">
    <source>
        <dbReference type="EMBL" id="AFS79296.1"/>
    </source>
</evidence>
<evidence type="ECO:0000256" key="6">
    <source>
        <dbReference type="PROSITE-ProRule" id="PRU00169"/>
    </source>
</evidence>
<dbReference type="AlphaFoldDB" id="K0B401"/>
<dbReference type="Proteomes" id="UP000006094">
    <property type="component" value="Chromosome"/>
</dbReference>
<dbReference type="EMBL" id="CP003326">
    <property type="protein sequence ID" value="AFS79296.1"/>
    <property type="molecule type" value="Genomic_DNA"/>
</dbReference>
<protein>
    <submittedName>
        <fullName evidence="8">Two-component response regulator</fullName>
    </submittedName>
</protein>
<dbReference type="Gene3D" id="3.40.50.2300">
    <property type="match status" value="1"/>
</dbReference>
<dbReference type="GO" id="GO:0000156">
    <property type="term" value="F:phosphorelay response regulator activity"/>
    <property type="evidence" value="ECO:0007669"/>
    <property type="project" value="TreeGrafter"/>
</dbReference>
<name>K0B401_GOTA9</name>
<dbReference type="HOGENOM" id="CLU_000445_30_3_9"/>
<dbReference type="PANTHER" id="PTHR48111:SF26">
    <property type="entry name" value="STAGE 0 SPORULATION PROTEIN A HOMOLOG"/>
    <property type="match status" value="1"/>
</dbReference>
<dbReference type="GO" id="GO:0005829">
    <property type="term" value="C:cytosol"/>
    <property type="evidence" value="ECO:0007669"/>
    <property type="project" value="TreeGrafter"/>
</dbReference>
<evidence type="ECO:0000256" key="5">
    <source>
        <dbReference type="ARBA" id="ARBA00023163"/>
    </source>
</evidence>
<evidence type="ECO:0000259" key="7">
    <source>
        <dbReference type="PROSITE" id="PS50110"/>
    </source>
</evidence>
<evidence type="ECO:0000313" key="9">
    <source>
        <dbReference type="Proteomes" id="UP000006094"/>
    </source>
</evidence>
<dbReference type="SUPFAM" id="SSF52172">
    <property type="entry name" value="CheY-like"/>
    <property type="match status" value="1"/>
</dbReference>
<dbReference type="InterPro" id="IPR011006">
    <property type="entry name" value="CheY-like_superfamily"/>
</dbReference>
<dbReference type="PANTHER" id="PTHR48111">
    <property type="entry name" value="REGULATOR OF RPOS"/>
    <property type="match status" value="1"/>
</dbReference>
<organism evidence="8 9">
    <name type="scientific">Gottschalkia acidurici (strain ATCC 7906 / DSM 604 / BCRC 14475 / CIP 104303 / KCTC 5404 / NCIMB 10678 / 9a)</name>
    <name type="common">Clostridium acidurici</name>
    <dbReference type="NCBI Taxonomy" id="1128398"/>
    <lineage>
        <taxon>Bacteria</taxon>
        <taxon>Bacillati</taxon>
        <taxon>Bacillota</taxon>
        <taxon>Tissierellia</taxon>
        <taxon>Tissierellales</taxon>
        <taxon>Gottschalkiaceae</taxon>
        <taxon>Gottschalkia</taxon>
    </lineage>
</organism>
<dbReference type="CDD" id="cd17574">
    <property type="entry name" value="REC_OmpR"/>
    <property type="match status" value="1"/>
</dbReference>
<evidence type="ECO:0000256" key="1">
    <source>
        <dbReference type="ARBA" id="ARBA00022553"/>
    </source>
</evidence>
<proteinExistence type="predicted"/>
<reference evidence="8 9" key="1">
    <citation type="journal article" date="2012" name="PLoS ONE">
        <title>The purine-utilizing bacterium Clostridium acidurici 9a: a genome-guided metabolic reconsideration.</title>
        <authorList>
            <person name="Hartwich K."/>
            <person name="Poehlein A."/>
            <person name="Daniel R."/>
        </authorList>
    </citation>
    <scope>NUCLEOTIDE SEQUENCE [LARGE SCALE GENOMIC DNA]</scope>
    <source>
        <strain evidence="9">ATCC 7906 / DSM 604 / BCRC 14475 / CIP 104303 / KCTC 5404 / NCIMB 10678 / 9a</strain>
    </source>
</reference>
<dbReference type="InterPro" id="IPR001789">
    <property type="entry name" value="Sig_transdc_resp-reg_receiver"/>
</dbReference>
<evidence type="ECO:0000256" key="4">
    <source>
        <dbReference type="ARBA" id="ARBA00023125"/>
    </source>
</evidence>
<keyword evidence="5" id="KW-0804">Transcription</keyword>
<dbReference type="STRING" id="1128398.Curi_c22940"/>
<dbReference type="PROSITE" id="PS50110">
    <property type="entry name" value="RESPONSE_REGULATORY"/>
    <property type="match status" value="1"/>
</dbReference>
<evidence type="ECO:0000256" key="2">
    <source>
        <dbReference type="ARBA" id="ARBA00023012"/>
    </source>
</evidence>